<comment type="caution">
    <text evidence="1">The sequence shown here is derived from an EMBL/GenBank/DDBJ whole genome shotgun (WGS) entry which is preliminary data.</text>
</comment>
<dbReference type="Proteomes" id="UP000265515">
    <property type="component" value="Unassembled WGS sequence"/>
</dbReference>
<evidence type="ECO:0000313" key="1">
    <source>
        <dbReference type="EMBL" id="GBG68293.1"/>
    </source>
</evidence>
<accession>A0A388KEB7</accession>
<dbReference type="Gramene" id="GBG68293">
    <property type="protein sequence ID" value="GBG68293"/>
    <property type="gene ID" value="CBR_g2839"/>
</dbReference>
<dbReference type="OMA" id="MTKKREN"/>
<dbReference type="PANTHER" id="PTHR31210">
    <property type="entry name" value="OS06G0731900 PROTEIN"/>
    <property type="match status" value="1"/>
</dbReference>
<dbReference type="EMBL" id="BFEA01000098">
    <property type="protein sequence ID" value="GBG68293.1"/>
    <property type="molecule type" value="Genomic_DNA"/>
</dbReference>
<protein>
    <submittedName>
        <fullName evidence="1">Uncharacterized protein</fullName>
    </submittedName>
</protein>
<gene>
    <name evidence="1" type="ORF">CBR_g2839</name>
</gene>
<dbReference type="OrthoDB" id="9985979at2759"/>
<dbReference type="InterPro" id="IPR007877">
    <property type="entry name" value="DUF707"/>
</dbReference>
<dbReference type="STRING" id="69332.A0A388KEB7"/>
<reference evidence="1 2" key="1">
    <citation type="journal article" date="2018" name="Cell">
        <title>The Chara Genome: Secondary Complexity and Implications for Plant Terrestrialization.</title>
        <authorList>
            <person name="Nishiyama T."/>
            <person name="Sakayama H."/>
            <person name="Vries J.D."/>
            <person name="Buschmann H."/>
            <person name="Saint-Marcoux D."/>
            <person name="Ullrich K.K."/>
            <person name="Haas F.B."/>
            <person name="Vanderstraeten L."/>
            <person name="Becker D."/>
            <person name="Lang D."/>
            <person name="Vosolsobe S."/>
            <person name="Rombauts S."/>
            <person name="Wilhelmsson P.K.I."/>
            <person name="Janitza P."/>
            <person name="Kern R."/>
            <person name="Heyl A."/>
            <person name="Rumpler F."/>
            <person name="Villalobos L.I.A.C."/>
            <person name="Clay J.M."/>
            <person name="Skokan R."/>
            <person name="Toyoda A."/>
            <person name="Suzuki Y."/>
            <person name="Kagoshima H."/>
            <person name="Schijlen E."/>
            <person name="Tajeshwar N."/>
            <person name="Catarino B."/>
            <person name="Hetherington A.J."/>
            <person name="Saltykova A."/>
            <person name="Bonnot C."/>
            <person name="Breuninger H."/>
            <person name="Symeonidi A."/>
            <person name="Radhakrishnan G.V."/>
            <person name="Van Nieuwerburgh F."/>
            <person name="Deforce D."/>
            <person name="Chang C."/>
            <person name="Karol K.G."/>
            <person name="Hedrich R."/>
            <person name="Ulvskov P."/>
            <person name="Glockner G."/>
            <person name="Delwiche C.F."/>
            <person name="Petrasek J."/>
            <person name="Van de Peer Y."/>
            <person name="Friml J."/>
            <person name="Beilby M."/>
            <person name="Dolan L."/>
            <person name="Kohara Y."/>
            <person name="Sugano S."/>
            <person name="Fujiyama A."/>
            <person name="Delaux P.-M."/>
            <person name="Quint M."/>
            <person name="TheiBen G."/>
            <person name="Hagemann M."/>
            <person name="Harholt J."/>
            <person name="Dunand C."/>
            <person name="Zachgo S."/>
            <person name="Langdale J."/>
            <person name="Maumus F."/>
            <person name="Straeten D.V.D."/>
            <person name="Gould S.B."/>
            <person name="Rensing S.A."/>
        </authorList>
    </citation>
    <scope>NUCLEOTIDE SEQUENCE [LARGE SCALE GENOMIC DNA]</scope>
    <source>
        <strain evidence="1 2">S276</strain>
    </source>
</reference>
<proteinExistence type="predicted"/>
<dbReference type="PANTHER" id="PTHR31210:SF43">
    <property type="entry name" value="STORAGE PROTEIN-RELATED"/>
    <property type="match status" value="1"/>
</dbReference>
<organism evidence="1 2">
    <name type="scientific">Chara braunii</name>
    <name type="common">Braun's stonewort</name>
    <dbReference type="NCBI Taxonomy" id="69332"/>
    <lineage>
        <taxon>Eukaryota</taxon>
        <taxon>Viridiplantae</taxon>
        <taxon>Streptophyta</taxon>
        <taxon>Charophyceae</taxon>
        <taxon>Charales</taxon>
        <taxon>Characeae</taxon>
        <taxon>Chara</taxon>
    </lineage>
</organism>
<name>A0A388KEB7_CHABU</name>
<dbReference type="Pfam" id="PF05212">
    <property type="entry name" value="DUF707"/>
    <property type="match status" value="1"/>
</dbReference>
<evidence type="ECO:0000313" key="2">
    <source>
        <dbReference type="Proteomes" id="UP000265515"/>
    </source>
</evidence>
<keyword evidence="2" id="KW-1185">Reference proteome</keyword>
<dbReference type="AlphaFoldDB" id="A0A388KEB7"/>
<sequence length="372" mass="42270">MVIGILFPQLVLENIMLRHVSLGNLTMDGFGSSDCHDGARQSNGTQGADPENNTLANIDLPVEARSLPPGIVEKRTDLYMRKLWGDPAKDLVTRPKYLLAMAVGIHQFDNVNKMVSKFPKETTTIILWHYDGVVSEWHAMDWAKTAIHIAAKKQTKWWFAKRFLHPDVVEPYDYLFIWDEDLGVEAFDLEEYIRIKRIYGFEISQPGLFPGLGAQWEMTKRQVGREAHTFVMEQPGYCASVHAPPCSGFVEIMAPVFSRAAWRCVWYLIQGPAYQKVGVVDSVWVTHLGIPSLGNQGESSNGSEAWVGVRERCVHEWDIFKQRMAMAEQKQLALGNISSAPPLLHQSLLRRDTFGTFRRRLSLKKQNPFLRG</sequence>